<dbReference type="GeneID" id="30037396"/>
<organism evidence="5 6">
    <name type="scientific">Sugiyamaella lignohabitans</name>
    <dbReference type="NCBI Taxonomy" id="796027"/>
    <lineage>
        <taxon>Eukaryota</taxon>
        <taxon>Fungi</taxon>
        <taxon>Dikarya</taxon>
        <taxon>Ascomycota</taxon>
        <taxon>Saccharomycotina</taxon>
        <taxon>Dipodascomycetes</taxon>
        <taxon>Dipodascales</taxon>
        <taxon>Trichomonascaceae</taxon>
        <taxon>Sugiyamaella</taxon>
    </lineage>
</organism>
<dbReference type="Pfam" id="PF13302">
    <property type="entry name" value="Acetyltransf_3"/>
    <property type="match status" value="1"/>
</dbReference>
<keyword evidence="6" id="KW-1185">Reference proteome</keyword>
<dbReference type="AlphaFoldDB" id="A0A167ELK6"/>
<evidence type="ECO:0000256" key="3">
    <source>
        <dbReference type="ARBA" id="ARBA00038502"/>
    </source>
</evidence>
<protein>
    <recommendedName>
        <fullName evidence="4">N-acetyltransferase domain-containing protein</fullName>
    </recommendedName>
</protein>
<dbReference type="SUPFAM" id="SSF55729">
    <property type="entry name" value="Acyl-CoA N-acyltransferases (Nat)"/>
    <property type="match status" value="1"/>
</dbReference>
<reference evidence="5 6" key="1">
    <citation type="submission" date="2016-02" db="EMBL/GenBank/DDBJ databases">
        <title>Complete genome sequence and transcriptome regulation of the pentose utilising yeast Sugiyamaella lignohabitans.</title>
        <authorList>
            <person name="Bellasio M."/>
            <person name="Peymann A."/>
            <person name="Valli M."/>
            <person name="Sipitzky M."/>
            <person name="Graf A."/>
            <person name="Sauer M."/>
            <person name="Marx H."/>
            <person name="Mattanovich D."/>
        </authorList>
    </citation>
    <scope>NUCLEOTIDE SEQUENCE [LARGE SCALE GENOMIC DNA]</scope>
    <source>
        <strain evidence="5 6">CBS 10342</strain>
    </source>
</reference>
<comment type="similarity">
    <text evidence="3">Belongs to the acetyltransferase family. RimJ subfamily.</text>
</comment>
<evidence type="ECO:0000313" key="5">
    <source>
        <dbReference type="EMBL" id="ANB14221.1"/>
    </source>
</evidence>
<dbReference type="PANTHER" id="PTHR43792:SF8">
    <property type="entry name" value="[RIBOSOMAL PROTEIN US5]-ALANINE N-ACETYLTRANSFERASE"/>
    <property type="match status" value="1"/>
</dbReference>
<proteinExistence type="inferred from homology"/>
<gene>
    <name evidence="5" type="ORF">AWJ20_5182</name>
</gene>
<keyword evidence="1" id="KW-0808">Transferase</keyword>
<dbReference type="RefSeq" id="XP_018736698.1">
    <property type="nucleotide sequence ID" value="XM_018882308.1"/>
</dbReference>
<dbReference type="OrthoDB" id="630895at2759"/>
<feature type="domain" description="N-acetyltransferase" evidence="4">
    <location>
        <begin position="49"/>
        <end position="193"/>
    </location>
</feature>
<evidence type="ECO:0000256" key="1">
    <source>
        <dbReference type="ARBA" id="ARBA00022679"/>
    </source>
</evidence>
<evidence type="ECO:0000259" key="4">
    <source>
        <dbReference type="PROSITE" id="PS51186"/>
    </source>
</evidence>
<dbReference type="InterPro" id="IPR016181">
    <property type="entry name" value="Acyl_CoA_acyltransferase"/>
</dbReference>
<evidence type="ECO:0000256" key="2">
    <source>
        <dbReference type="ARBA" id="ARBA00023315"/>
    </source>
</evidence>
<sequence length="204" mass="23195">MTVKETYEIDLFGDYYLSPVRLSDSESTYRAFIRPEITDNLAGPATDNYTLQDAIDFLSSCEKQEKEVLYPLVWGIRSRKVSSPTLIGCIDIRPSQIVKGQEGHIPDPNLKEPFAIFGFWLDTDYRRKGITSAALRALVYEVGVKQYKISHFYGNCFAGNIGSRKTFESVGFKFVQLAKDGAIKLVPYQVRDEERFALILDQNL</sequence>
<dbReference type="PANTHER" id="PTHR43792">
    <property type="entry name" value="GNAT FAMILY, PUTATIVE (AFU_ORTHOLOGUE AFUA_3G00765)-RELATED-RELATED"/>
    <property type="match status" value="1"/>
</dbReference>
<accession>A0A167ELK6</accession>
<dbReference type="EMBL" id="CP014502">
    <property type="protein sequence ID" value="ANB14221.1"/>
    <property type="molecule type" value="Genomic_DNA"/>
</dbReference>
<dbReference type="GO" id="GO:0016747">
    <property type="term" value="F:acyltransferase activity, transferring groups other than amino-acyl groups"/>
    <property type="evidence" value="ECO:0007669"/>
    <property type="project" value="InterPro"/>
</dbReference>
<dbReference type="InterPro" id="IPR000182">
    <property type="entry name" value="GNAT_dom"/>
</dbReference>
<evidence type="ECO:0000313" key="6">
    <source>
        <dbReference type="Proteomes" id="UP000189580"/>
    </source>
</evidence>
<dbReference type="Gene3D" id="3.40.630.30">
    <property type="match status" value="1"/>
</dbReference>
<name>A0A167ELK6_9ASCO</name>
<dbReference type="PROSITE" id="PS51186">
    <property type="entry name" value="GNAT"/>
    <property type="match status" value="1"/>
</dbReference>
<dbReference type="Proteomes" id="UP000189580">
    <property type="component" value="Chromosome d"/>
</dbReference>
<keyword evidence="2" id="KW-0012">Acyltransferase</keyword>
<dbReference type="InterPro" id="IPR051531">
    <property type="entry name" value="N-acetyltransferase"/>
</dbReference>
<dbReference type="KEGG" id="slb:AWJ20_5182"/>